<dbReference type="Pfam" id="PF09007">
    <property type="entry name" value="EBP50_C"/>
    <property type="match status" value="1"/>
</dbReference>
<dbReference type="GO" id="GO:0005102">
    <property type="term" value="F:signaling receptor binding"/>
    <property type="evidence" value="ECO:0007669"/>
    <property type="project" value="TreeGrafter"/>
</dbReference>
<dbReference type="InterPro" id="IPR051067">
    <property type="entry name" value="NHER"/>
</dbReference>
<feature type="region of interest" description="Disordered" evidence="4">
    <location>
        <begin position="320"/>
        <end position="339"/>
    </location>
</feature>
<dbReference type="SMART" id="SM00228">
    <property type="entry name" value="PDZ"/>
    <property type="match status" value="2"/>
</dbReference>
<evidence type="ECO:0000313" key="7">
    <source>
        <dbReference type="Proteomes" id="UP001044222"/>
    </source>
</evidence>
<dbReference type="Proteomes" id="UP001044222">
    <property type="component" value="Unassembled WGS sequence"/>
</dbReference>
<feature type="compositionally biased region" description="Polar residues" evidence="4">
    <location>
        <begin position="276"/>
        <end position="309"/>
    </location>
</feature>
<accession>A0A9D3MS72</accession>
<keyword evidence="2" id="KW-0677">Repeat</keyword>
<dbReference type="GO" id="GO:0012505">
    <property type="term" value="C:endomembrane system"/>
    <property type="evidence" value="ECO:0007669"/>
    <property type="project" value="UniProtKB-SubCell"/>
</dbReference>
<dbReference type="SUPFAM" id="SSF50156">
    <property type="entry name" value="PDZ domain-like"/>
    <property type="match status" value="2"/>
</dbReference>
<dbReference type="PANTHER" id="PTHR14191:SF4">
    <property type="entry name" value="NA(+)_H(+) EXCHANGE REGULATORY COFACTOR NHE-RF2"/>
    <property type="match status" value="1"/>
</dbReference>
<dbReference type="Gene3D" id="2.30.42.10">
    <property type="match status" value="2"/>
</dbReference>
<evidence type="ECO:0000256" key="4">
    <source>
        <dbReference type="SAM" id="MobiDB-lite"/>
    </source>
</evidence>
<feature type="domain" description="PDZ" evidence="5">
    <location>
        <begin position="14"/>
        <end position="95"/>
    </location>
</feature>
<feature type="region of interest" description="Disordered" evidence="4">
    <location>
        <begin position="378"/>
        <end position="399"/>
    </location>
</feature>
<dbReference type="InterPro" id="IPR036034">
    <property type="entry name" value="PDZ_sf"/>
</dbReference>
<dbReference type="GO" id="GO:0016324">
    <property type="term" value="C:apical plasma membrane"/>
    <property type="evidence" value="ECO:0007669"/>
    <property type="project" value="TreeGrafter"/>
</dbReference>
<evidence type="ECO:0000259" key="5">
    <source>
        <dbReference type="PROSITE" id="PS50106"/>
    </source>
</evidence>
<feature type="compositionally biased region" description="Polar residues" evidence="4">
    <location>
        <begin position="320"/>
        <end position="338"/>
    </location>
</feature>
<dbReference type="CDD" id="cd06768">
    <property type="entry name" value="PDZ_NHERF-like"/>
    <property type="match status" value="2"/>
</dbReference>
<evidence type="ECO:0000256" key="3">
    <source>
        <dbReference type="ARBA" id="ARBA00023136"/>
    </source>
</evidence>
<comment type="caution">
    <text evidence="6">The sequence shown here is derived from an EMBL/GenBank/DDBJ whole genome shotgun (WGS) entry which is preliminary data.</text>
</comment>
<dbReference type="GO" id="GO:0072659">
    <property type="term" value="P:protein localization to plasma membrane"/>
    <property type="evidence" value="ECO:0007669"/>
    <property type="project" value="TreeGrafter"/>
</dbReference>
<evidence type="ECO:0000256" key="1">
    <source>
        <dbReference type="ARBA" id="ARBA00004184"/>
    </source>
</evidence>
<feature type="compositionally biased region" description="Polar residues" evidence="4">
    <location>
        <begin position="131"/>
        <end position="161"/>
    </location>
</feature>
<dbReference type="PIRSF" id="PIRSF037866">
    <property type="entry name" value="EBP50"/>
    <property type="match status" value="1"/>
</dbReference>
<dbReference type="GO" id="GO:0043495">
    <property type="term" value="F:protein-membrane adaptor activity"/>
    <property type="evidence" value="ECO:0007669"/>
    <property type="project" value="TreeGrafter"/>
</dbReference>
<feature type="compositionally biased region" description="Basic and acidic residues" evidence="4">
    <location>
        <begin position="389"/>
        <end position="399"/>
    </location>
</feature>
<feature type="domain" description="PDZ" evidence="5">
    <location>
        <begin position="173"/>
        <end position="253"/>
    </location>
</feature>
<keyword evidence="7" id="KW-1185">Reference proteome</keyword>
<keyword evidence="3" id="KW-0472">Membrane</keyword>
<protein>
    <recommendedName>
        <fullName evidence="5">PDZ domain-containing protein</fullName>
    </recommendedName>
</protein>
<feature type="region of interest" description="Disordered" evidence="4">
    <location>
        <begin position="191"/>
        <end position="212"/>
    </location>
</feature>
<proteinExistence type="predicted"/>
<feature type="region of interest" description="Disordered" evidence="4">
    <location>
        <begin position="111"/>
        <end position="168"/>
    </location>
</feature>
<dbReference type="PANTHER" id="PTHR14191">
    <property type="entry name" value="PDZ DOMAIN CONTAINING PROTEIN"/>
    <property type="match status" value="1"/>
</dbReference>
<dbReference type="AlphaFoldDB" id="A0A9D3MS72"/>
<dbReference type="EMBL" id="JAFIRN010000002">
    <property type="protein sequence ID" value="KAG5854071.1"/>
    <property type="molecule type" value="Genomic_DNA"/>
</dbReference>
<feature type="compositionally biased region" description="Low complexity" evidence="4">
    <location>
        <begin position="113"/>
        <end position="129"/>
    </location>
</feature>
<gene>
    <name evidence="6" type="ORF">ANANG_G00033620</name>
</gene>
<feature type="region of interest" description="Disordered" evidence="4">
    <location>
        <begin position="274"/>
        <end position="309"/>
    </location>
</feature>
<dbReference type="InterPro" id="IPR015098">
    <property type="entry name" value="EBP50_C"/>
</dbReference>
<dbReference type="InterPro" id="IPR017300">
    <property type="entry name" value="NHERF-1/NHERF-2"/>
</dbReference>
<dbReference type="InterPro" id="IPR001478">
    <property type="entry name" value="PDZ"/>
</dbReference>
<dbReference type="FunFam" id="2.30.42.10:FF:000068">
    <property type="entry name" value="Na(+)/H(+) exchange regulatory cofactor NHE-RF"/>
    <property type="match status" value="1"/>
</dbReference>
<sequence>MTQGTEMAKELKPRLCVMLKEDGGYGFHLHGEKGKSGQFIRKVEPASPAEAAGLRAGDRVVEVNGDNVERDTHHQVVQRIKAVEDETRLLVVDAETDAYLRSLRLTCTEEMATRGASPSPAATPATPGRKQNGSVSKGSAPLTSTETKSGKRSLSVSSKQESPAPGRELHPRLCHLLKAEMGFGFNLHSEKSRPGQYIRSVDPGSPAEGAGLKPKDRLIEVNGINVENLRHSEVVACVRSGGMETRLLVVDPETDEHFKRLGITPTESHVKDIISQPMTNGSPRPQTNGKPGQHSSLISQPVMNRPDTSTKVSAVEEMLQRTSSSPRGNLGSPDTNKQAPVLVPVPVADVRLRRDIPEESDLHLSNTAAEAKIKALAKRTKKRAPPMDWSKKHELFSNF</sequence>
<reference evidence="6" key="1">
    <citation type="submission" date="2021-01" db="EMBL/GenBank/DDBJ databases">
        <title>A chromosome-scale assembly of European eel, Anguilla anguilla.</title>
        <authorList>
            <person name="Henkel C."/>
            <person name="Jong-Raadsen S.A."/>
            <person name="Dufour S."/>
            <person name="Weltzien F.-A."/>
            <person name="Palstra A.P."/>
            <person name="Pelster B."/>
            <person name="Spaink H.P."/>
            <person name="Van Den Thillart G.E."/>
            <person name="Jansen H."/>
            <person name="Zahm M."/>
            <person name="Klopp C."/>
            <person name="Cedric C."/>
            <person name="Louis A."/>
            <person name="Berthelot C."/>
            <person name="Parey E."/>
            <person name="Roest Crollius H."/>
            <person name="Montfort J."/>
            <person name="Robinson-Rechavi M."/>
            <person name="Bucao C."/>
            <person name="Bouchez O."/>
            <person name="Gislard M."/>
            <person name="Lluch J."/>
            <person name="Milhes M."/>
            <person name="Lampietro C."/>
            <person name="Lopez Roques C."/>
            <person name="Donnadieu C."/>
            <person name="Braasch I."/>
            <person name="Desvignes T."/>
            <person name="Postlethwait J."/>
            <person name="Bobe J."/>
            <person name="Guiguen Y."/>
            <person name="Dirks R."/>
        </authorList>
    </citation>
    <scope>NUCLEOTIDE SEQUENCE</scope>
    <source>
        <strain evidence="6">Tag_6206</strain>
        <tissue evidence="6">Liver</tissue>
    </source>
</reference>
<comment type="subcellular location">
    <subcellularLocation>
        <location evidence="1">Endomembrane system</location>
        <topology evidence="1">Peripheral membrane protein</topology>
    </subcellularLocation>
</comment>
<organism evidence="6 7">
    <name type="scientific">Anguilla anguilla</name>
    <name type="common">European freshwater eel</name>
    <name type="synonym">Muraena anguilla</name>
    <dbReference type="NCBI Taxonomy" id="7936"/>
    <lineage>
        <taxon>Eukaryota</taxon>
        <taxon>Metazoa</taxon>
        <taxon>Chordata</taxon>
        <taxon>Craniata</taxon>
        <taxon>Vertebrata</taxon>
        <taxon>Euteleostomi</taxon>
        <taxon>Actinopterygii</taxon>
        <taxon>Neopterygii</taxon>
        <taxon>Teleostei</taxon>
        <taxon>Anguilliformes</taxon>
        <taxon>Anguillidae</taxon>
        <taxon>Anguilla</taxon>
    </lineage>
</organism>
<dbReference type="PROSITE" id="PS50106">
    <property type="entry name" value="PDZ"/>
    <property type="match status" value="2"/>
</dbReference>
<name>A0A9D3MS72_ANGAN</name>
<dbReference type="Pfam" id="PF00595">
    <property type="entry name" value="PDZ"/>
    <property type="match status" value="2"/>
</dbReference>
<evidence type="ECO:0000313" key="6">
    <source>
        <dbReference type="EMBL" id="KAG5854071.1"/>
    </source>
</evidence>
<evidence type="ECO:0000256" key="2">
    <source>
        <dbReference type="ARBA" id="ARBA00022737"/>
    </source>
</evidence>